<evidence type="ECO:0000256" key="1">
    <source>
        <dbReference type="SAM" id="MobiDB-lite"/>
    </source>
</evidence>
<feature type="compositionally biased region" description="Basic residues" evidence="1">
    <location>
        <begin position="252"/>
        <end position="262"/>
    </location>
</feature>
<comment type="caution">
    <text evidence="2">The sequence shown here is derived from an EMBL/GenBank/DDBJ whole genome shotgun (WGS) entry which is preliminary data.</text>
</comment>
<evidence type="ECO:0000313" key="3">
    <source>
        <dbReference type="Proteomes" id="UP000444721"/>
    </source>
</evidence>
<evidence type="ECO:0000313" key="2">
    <source>
        <dbReference type="EMBL" id="KAF0974492.1"/>
    </source>
</evidence>
<dbReference type="AlphaFoldDB" id="A0A6A5BI34"/>
<dbReference type="EMBL" id="VFQX01000052">
    <property type="protein sequence ID" value="KAF0974492.1"/>
    <property type="molecule type" value="Genomic_DNA"/>
</dbReference>
<dbReference type="RefSeq" id="XP_044559205.1">
    <property type="nucleotide sequence ID" value="XM_044710169.1"/>
</dbReference>
<dbReference type="OrthoDB" id="10466620at2759"/>
<accession>A0A6A5BI34</accession>
<reference evidence="2 3" key="1">
    <citation type="journal article" date="2019" name="Sci. Rep.">
        <title>Nanopore sequencing improves the draft genome of the human pathogenic amoeba Naegleria fowleri.</title>
        <authorList>
            <person name="Liechti N."/>
            <person name="Schurch N."/>
            <person name="Bruggmann R."/>
            <person name="Wittwer M."/>
        </authorList>
    </citation>
    <scope>NUCLEOTIDE SEQUENCE [LARGE SCALE GENOMIC DNA]</scope>
    <source>
        <strain evidence="2 3">ATCC 30894</strain>
    </source>
</reference>
<feature type="compositionally biased region" description="Polar residues" evidence="1">
    <location>
        <begin position="72"/>
        <end position="102"/>
    </location>
</feature>
<feature type="region of interest" description="Disordered" evidence="1">
    <location>
        <begin position="233"/>
        <end position="262"/>
    </location>
</feature>
<dbReference type="GeneID" id="68113742"/>
<feature type="region of interest" description="Disordered" evidence="1">
    <location>
        <begin position="69"/>
        <end position="119"/>
    </location>
</feature>
<name>A0A6A5BI34_NAEFO</name>
<keyword evidence="3" id="KW-1185">Reference proteome</keyword>
<dbReference type="VEuPathDB" id="AmoebaDB:NF0022070"/>
<proteinExistence type="predicted"/>
<sequence length="262" mass="29055">MLQALGHQKLSNTMCNVLKETFRKEELQQRAWLGQNPSAEESPKKTHHAQPSLIMIQLSRDKHARPSIDLASHSNQKLSSSASIKNNDVNGRNNSNCSTFGSRKTRPHSPLKSTCSSAKESTSHCSSISKTSTASKASIVSNATSSSTSSNNIAKAMPALWFSNISDLVDSTDIGWGVRSERNVTSDDKDFFLDLQPVTSTKYSKKKVIETEFYDHSHFDGFLTHRRAHVSDRHANESAGFQSQKKQSSHSSTKKKKNLIFD</sequence>
<organism evidence="2 3">
    <name type="scientific">Naegleria fowleri</name>
    <name type="common">Brain eating amoeba</name>
    <dbReference type="NCBI Taxonomy" id="5763"/>
    <lineage>
        <taxon>Eukaryota</taxon>
        <taxon>Discoba</taxon>
        <taxon>Heterolobosea</taxon>
        <taxon>Tetramitia</taxon>
        <taxon>Eutetramitia</taxon>
        <taxon>Vahlkampfiidae</taxon>
        <taxon>Naegleria</taxon>
    </lineage>
</organism>
<protein>
    <submittedName>
        <fullName evidence="2">Uncharacterized protein</fullName>
    </submittedName>
</protein>
<dbReference type="VEuPathDB" id="AmoebaDB:NfTy_089300"/>
<feature type="compositionally biased region" description="Low complexity" evidence="1">
    <location>
        <begin position="242"/>
        <end position="251"/>
    </location>
</feature>
<dbReference type="VEuPathDB" id="AmoebaDB:FDP41_006524"/>
<gene>
    <name evidence="2" type="ORF">FDP41_006524</name>
</gene>
<dbReference type="Proteomes" id="UP000444721">
    <property type="component" value="Unassembled WGS sequence"/>
</dbReference>